<dbReference type="EMBL" id="UYRR01038226">
    <property type="protein sequence ID" value="VDK72935.1"/>
    <property type="molecule type" value="Genomic_DNA"/>
</dbReference>
<comment type="subcellular location">
    <subcellularLocation>
        <location evidence="1 6">Nucleus</location>
        <location evidence="1 6">Nucleolus</location>
    </subcellularLocation>
</comment>
<dbReference type="GO" id="GO:0005730">
    <property type="term" value="C:nucleolus"/>
    <property type="evidence" value="ECO:0007669"/>
    <property type="project" value="UniProtKB-SubCell"/>
</dbReference>
<keyword evidence="6" id="KW-0687">Ribonucleoprotein</keyword>
<reference evidence="8 9" key="2">
    <citation type="submission" date="2018-11" db="EMBL/GenBank/DDBJ databases">
        <authorList>
            <consortium name="Pathogen Informatics"/>
        </authorList>
    </citation>
    <scope>NUCLEOTIDE SEQUENCE [LARGE SCALE GENOMIC DNA]</scope>
</reference>
<dbReference type="AlphaFoldDB" id="A0A0M3KHQ8"/>
<evidence type="ECO:0000256" key="4">
    <source>
        <dbReference type="ARBA" id="ARBA00022552"/>
    </source>
</evidence>
<dbReference type="OrthoDB" id="448446at2759"/>
<dbReference type="PANTHER" id="PTHR21738">
    <property type="entry name" value="RIBOSOMAL RNA PROCESSING PROTEIN 36 HOMOLOG"/>
    <property type="match status" value="1"/>
</dbReference>
<keyword evidence="7" id="KW-0175">Coiled coil</keyword>
<evidence type="ECO:0000256" key="6">
    <source>
        <dbReference type="RuleBase" id="RU368027"/>
    </source>
</evidence>
<evidence type="ECO:0000256" key="1">
    <source>
        <dbReference type="ARBA" id="ARBA00004604"/>
    </source>
</evidence>
<dbReference type="Pfam" id="PF06102">
    <property type="entry name" value="RRP36"/>
    <property type="match status" value="1"/>
</dbReference>
<evidence type="ECO:0000256" key="5">
    <source>
        <dbReference type="ARBA" id="ARBA00023242"/>
    </source>
</evidence>
<feature type="coiled-coil region" evidence="7">
    <location>
        <begin position="70"/>
        <end position="134"/>
    </location>
</feature>
<keyword evidence="9" id="KW-1185">Reference proteome</keyword>
<evidence type="ECO:0000313" key="9">
    <source>
        <dbReference type="Proteomes" id="UP000267096"/>
    </source>
</evidence>
<gene>
    <name evidence="8" type="ORF">ASIM_LOCUS19906</name>
</gene>
<comment type="subunit">
    <text evidence="6">Associates with 90S and pre-40S pre-ribosomal particles.</text>
</comment>
<dbReference type="WBParaSite" id="ASIM_0002052301-mRNA-1">
    <property type="protein sequence ID" value="ASIM_0002052301-mRNA-1"/>
    <property type="gene ID" value="ASIM_0002052301"/>
</dbReference>
<keyword evidence="4 6" id="KW-0698">rRNA processing</keyword>
<comment type="similarity">
    <text evidence="2 6">Belongs to the RRP36 family.</text>
</comment>
<organism evidence="10">
    <name type="scientific">Anisakis simplex</name>
    <name type="common">Herring worm</name>
    <dbReference type="NCBI Taxonomy" id="6269"/>
    <lineage>
        <taxon>Eukaryota</taxon>
        <taxon>Metazoa</taxon>
        <taxon>Ecdysozoa</taxon>
        <taxon>Nematoda</taxon>
        <taxon>Chromadorea</taxon>
        <taxon>Rhabditida</taxon>
        <taxon>Spirurina</taxon>
        <taxon>Ascaridomorpha</taxon>
        <taxon>Ascaridoidea</taxon>
        <taxon>Anisakidae</taxon>
        <taxon>Anisakis</taxon>
        <taxon>Anisakis simplex complex</taxon>
    </lineage>
</organism>
<evidence type="ECO:0000256" key="2">
    <source>
        <dbReference type="ARBA" id="ARBA00009418"/>
    </source>
</evidence>
<dbReference type="GO" id="GO:0000462">
    <property type="term" value="P:maturation of SSU-rRNA from tricistronic rRNA transcript (SSU-rRNA, 5.8S rRNA, LSU-rRNA)"/>
    <property type="evidence" value="ECO:0007669"/>
    <property type="project" value="TreeGrafter"/>
</dbReference>
<evidence type="ECO:0000313" key="10">
    <source>
        <dbReference type="WBParaSite" id="ASIM_0002052301-mRNA-1"/>
    </source>
</evidence>
<accession>A0A0M3KHQ8</accession>
<reference evidence="10" key="1">
    <citation type="submission" date="2017-02" db="UniProtKB">
        <authorList>
            <consortium name="WormBaseParasite"/>
        </authorList>
    </citation>
    <scope>IDENTIFICATION</scope>
</reference>
<dbReference type="InterPro" id="IPR009292">
    <property type="entry name" value="RRP36"/>
</dbReference>
<evidence type="ECO:0000256" key="7">
    <source>
        <dbReference type="SAM" id="Coils"/>
    </source>
</evidence>
<protein>
    <recommendedName>
        <fullName evidence="6">rRNA biogenesis protein RRP36</fullName>
    </recommendedName>
</protein>
<name>A0A0M3KHQ8_ANISI</name>
<keyword evidence="3 6" id="KW-0690">Ribosome biogenesis</keyword>
<dbReference type="PANTHER" id="PTHR21738:SF0">
    <property type="entry name" value="RIBOSOMAL RNA PROCESSING PROTEIN 36 HOMOLOG"/>
    <property type="match status" value="1"/>
</dbReference>
<evidence type="ECO:0000313" key="8">
    <source>
        <dbReference type="EMBL" id="VDK72935.1"/>
    </source>
</evidence>
<proteinExistence type="inferred from homology"/>
<dbReference type="Proteomes" id="UP000267096">
    <property type="component" value="Unassembled WGS sequence"/>
</dbReference>
<comment type="function">
    <text evidence="6">Component of the 90S pre-ribosome involved in the maturation of rRNAs. Required for early cleavages of the pre-RNAs in the 40S ribosomal subunit maturation pathway.</text>
</comment>
<evidence type="ECO:0000256" key="3">
    <source>
        <dbReference type="ARBA" id="ARBA00022517"/>
    </source>
</evidence>
<keyword evidence="5 6" id="KW-0539">Nucleus</keyword>
<dbReference type="GO" id="GO:0030686">
    <property type="term" value="C:90S preribosome"/>
    <property type="evidence" value="ECO:0007669"/>
    <property type="project" value="TreeGrafter"/>
</dbReference>
<sequence length="157" mass="19233">VSKYRNVFANEKIGREKFDPRFDERSGPYDEYIYRKNYEFLDGMRQKEEKILAKEIKKTKQTDPESAEKMKEVLRRMKNHDKSIAEKERNKEVIRELRRENNERMRQGKRPIYLTKGELKMRMMEKKFEELKKTHKLDSYIERKSKKHNLKGNAKPF</sequence>